<dbReference type="Pfam" id="PF01061">
    <property type="entry name" value="ABC2_membrane"/>
    <property type="match status" value="1"/>
</dbReference>
<organism evidence="11 12">
    <name type="scientific">Igneacidithiobacillus copahuensis</name>
    <dbReference type="NCBI Taxonomy" id="2724909"/>
    <lineage>
        <taxon>Bacteria</taxon>
        <taxon>Pseudomonadati</taxon>
        <taxon>Pseudomonadota</taxon>
        <taxon>Acidithiobacillia</taxon>
        <taxon>Acidithiobacillales</taxon>
        <taxon>Acidithiobacillaceae</taxon>
        <taxon>Igneacidithiobacillus</taxon>
    </lineage>
</organism>
<evidence type="ECO:0000313" key="11">
    <source>
        <dbReference type="EMBL" id="MBU2787017.1"/>
    </source>
</evidence>
<keyword evidence="5 9" id="KW-0812">Transmembrane</keyword>
<dbReference type="Proteomes" id="UP001197378">
    <property type="component" value="Unassembled WGS sequence"/>
</dbReference>
<keyword evidence="6 9" id="KW-1133">Transmembrane helix</keyword>
<proteinExistence type="inferred from homology"/>
<accession>A0AAE2YN18</accession>
<dbReference type="GO" id="GO:0015920">
    <property type="term" value="P:lipopolysaccharide transport"/>
    <property type="evidence" value="ECO:0007669"/>
    <property type="project" value="TreeGrafter"/>
</dbReference>
<name>A0AAE2YN18_9PROT</name>
<dbReference type="GO" id="GO:0005886">
    <property type="term" value="C:plasma membrane"/>
    <property type="evidence" value="ECO:0007669"/>
    <property type="project" value="UniProtKB-SubCell"/>
</dbReference>
<comment type="similarity">
    <text evidence="2">Belongs to the ABC-2 integral membrane protein family.</text>
</comment>
<feature type="transmembrane region" description="Helical" evidence="9">
    <location>
        <begin position="121"/>
        <end position="139"/>
    </location>
</feature>
<feature type="transmembrane region" description="Helical" evidence="9">
    <location>
        <begin position="73"/>
        <end position="101"/>
    </location>
</feature>
<keyword evidence="4" id="KW-1003">Cell membrane</keyword>
<keyword evidence="7" id="KW-0625">Polysaccharide transport</keyword>
<evidence type="ECO:0000313" key="12">
    <source>
        <dbReference type="Proteomes" id="UP001197378"/>
    </source>
</evidence>
<feature type="transmembrane region" description="Helical" evidence="9">
    <location>
        <begin position="176"/>
        <end position="195"/>
    </location>
</feature>
<dbReference type="AlphaFoldDB" id="A0AAE2YN18"/>
<dbReference type="GO" id="GO:0140359">
    <property type="term" value="F:ABC-type transporter activity"/>
    <property type="evidence" value="ECO:0007669"/>
    <property type="project" value="InterPro"/>
</dbReference>
<sequence>MTAFFVGISDFLESMRAWRLWTLMGWVEIRQRYARSKLGPFWLTISMGVMATTLGLLYGVLFGQNLSTYLPMISIGIVMWGLFSGIVNDGCAAFMAGAGYIKQIRSPKYLFILQVTWRNGVIWAHNFIIVLIVLVIFGVKSWVSIWLFIPGVILFLLNAMWIASFVGVVAARFRDFPQIVGSMLQVAFYVSPILFHGEMLSKDHKWVIEYNPLAYLIDIVRQPLLGQFPTPLTWVIAIVMALLGWSLALIFTGKYAKRVPYWV</sequence>
<keyword evidence="7" id="KW-0762">Sugar transport</keyword>
<evidence type="ECO:0000256" key="9">
    <source>
        <dbReference type="SAM" id="Phobius"/>
    </source>
</evidence>
<dbReference type="EMBL" id="JAAXYO010000031">
    <property type="protein sequence ID" value="MBU2787017.1"/>
    <property type="molecule type" value="Genomic_DNA"/>
</dbReference>
<evidence type="ECO:0000256" key="1">
    <source>
        <dbReference type="ARBA" id="ARBA00004651"/>
    </source>
</evidence>
<evidence type="ECO:0000256" key="6">
    <source>
        <dbReference type="ARBA" id="ARBA00022989"/>
    </source>
</evidence>
<evidence type="ECO:0000256" key="4">
    <source>
        <dbReference type="ARBA" id="ARBA00022475"/>
    </source>
</evidence>
<keyword evidence="3" id="KW-0813">Transport</keyword>
<evidence type="ECO:0000259" key="10">
    <source>
        <dbReference type="Pfam" id="PF01061"/>
    </source>
</evidence>
<feature type="transmembrane region" description="Helical" evidence="9">
    <location>
        <begin position="232"/>
        <end position="251"/>
    </location>
</feature>
<protein>
    <submittedName>
        <fullName evidence="11">ABC transporter permease</fullName>
    </submittedName>
</protein>
<comment type="subcellular location">
    <subcellularLocation>
        <location evidence="1">Cell membrane</location>
        <topology evidence="1">Multi-pass membrane protein</topology>
    </subcellularLocation>
</comment>
<keyword evidence="12" id="KW-1185">Reference proteome</keyword>
<gene>
    <name evidence="11" type="ORF">HFQ13_02105</name>
</gene>
<evidence type="ECO:0000256" key="2">
    <source>
        <dbReference type="ARBA" id="ARBA00007783"/>
    </source>
</evidence>
<dbReference type="InterPro" id="IPR013525">
    <property type="entry name" value="ABC2_TM"/>
</dbReference>
<feature type="transmembrane region" description="Helical" evidence="9">
    <location>
        <begin position="40"/>
        <end position="61"/>
    </location>
</feature>
<dbReference type="PANTHER" id="PTHR30413:SF10">
    <property type="entry name" value="CAPSULE POLYSACCHARIDE EXPORT INNER-MEMBRANE PROTEIN CTRC"/>
    <property type="match status" value="1"/>
</dbReference>
<comment type="caution">
    <text evidence="11">The sequence shown here is derived from an EMBL/GenBank/DDBJ whole genome shotgun (WGS) entry which is preliminary data.</text>
</comment>
<evidence type="ECO:0000256" key="3">
    <source>
        <dbReference type="ARBA" id="ARBA00022448"/>
    </source>
</evidence>
<evidence type="ECO:0000256" key="8">
    <source>
        <dbReference type="ARBA" id="ARBA00023136"/>
    </source>
</evidence>
<feature type="transmembrane region" description="Helical" evidence="9">
    <location>
        <begin position="145"/>
        <end position="169"/>
    </location>
</feature>
<dbReference type="RefSeq" id="WP_215885353.1">
    <property type="nucleotide sequence ID" value="NZ_JAAXYO010000031.1"/>
</dbReference>
<evidence type="ECO:0000256" key="7">
    <source>
        <dbReference type="ARBA" id="ARBA00023047"/>
    </source>
</evidence>
<feature type="domain" description="ABC-2 type transporter transmembrane" evidence="10">
    <location>
        <begin position="21"/>
        <end position="223"/>
    </location>
</feature>
<reference evidence="11" key="1">
    <citation type="journal article" date="2021" name="ISME J.">
        <title>Genomic evolution of the class Acidithiobacillia: deep-branching Proteobacteria living in extreme acidic conditions.</title>
        <authorList>
            <person name="Moya-Beltran A."/>
            <person name="Beard S."/>
            <person name="Rojas-Villalobos C."/>
            <person name="Issotta F."/>
            <person name="Gallardo Y."/>
            <person name="Ulloa R."/>
            <person name="Giaveno A."/>
            <person name="Degli Esposti M."/>
            <person name="Johnson D.B."/>
            <person name="Quatrini R."/>
        </authorList>
    </citation>
    <scope>NUCLEOTIDE SEQUENCE</scope>
    <source>
        <strain evidence="11">VAN18-1</strain>
    </source>
</reference>
<dbReference type="GO" id="GO:0015774">
    <property type="term" value="P:polysaccharide transport"/>
    <property type="evidence" value="ECO:0007669"/>
    <property type="project" value="UniProtKB-KW"/>
</dbReference>
<dbReference type="PANTHER" id="PTHR30413">
    <property type="entry name" value="INNER MEMBRANE TRANSPORT PERMEASE"/>
    <property type="match status" value="1"/>
</dbReference>
<evidence type="ECO:0000256" key="5">
    <source>
        <dbReference type="ARBA" id="ARBA00022692"/>
    </source>
</evidence>
<keyword evidence="8 9" id="KW-0472">Membrane</keyword>